<organism evidence="2 3">
    <name type="scientific">Marasmiellus scandens</name>
    <dbReference type="NCBI Taxonomy" id="2682957"/>
    <lineage>
        <taxon>Eukaryota</taxon>
        <taxon>Fungi</taxon>
        <taxon>Dikarya</taxon>
        <taxon>Basidiomycota</taxon>
        <taxon>Agaricomycotina</taxon>
        <taxon>Agaricomycetes</taxon>
        <taxon>Agaricomycetidae</taxon>
        <taxon>Agaricales</taxon>
        <taxon>Marasmiineae</taxon>
        <taxon>Omphalotaceae</taxon>
        <taxon>Marasmiellus</taxon>
    </lineage>
</organism>
<evidence type="ECO:0000313" key="2">
    <source>
        <dbReference type="EMBL" id="KAK7444837.1"/>
    </source>
</evidence>
<proteinExistence type="predicted"/>
<sequence length="108" mass="11528">MQFNFVFVAVALLASASPAVSSTVKWFKGADCTGRLIETSLNAQDSKCVSLGRKSARSIHYADVEQHIHFFISGGLHDNCTNGASLTRQGTGCANAPDGHNWESISVN</sequence>
<dbReference type="Proteomes" id="UP001498398">
    <property type="component" value="Unassembled WGS sequence"/>
</dbReference>
<keyword evidence="3" id="KW-1185">Reference proteome</keyword>
<feature type="chain" id="PRO_5045987142" evidence="1">
    <location>
        <begin position="22"/>
        <end position="108"/>
    </location>
</feature>
<keyword evidence="1" id="KW-0732">Signal</keyword>
<gene>
    <name evidence="2" type="ORF">VKT23_015155</name>
</gene>
<protein>
    <submittedName>
        <fullName evidence="2">Uncharacterized protein</fullName>
    </submittedName>
</protein>
<reference evidence="2 3" key="1">
    <citation type="submission" date="2024-01" db="EMBL/GenBank/DDBJ databases">
        <title>A draft genome for the cacao thread blight pathogen Marasmiellus scandens.</title>
        <authorList>
            <person name="Baruah I.K."/>
            <person name="Leung J."/>
            <person name="Bukari Y."/>
            <person name="Amoako-Attah I."/>
            <person name="Meinhardt L.W."/>
            <person name="Bailey B.A."/>
            <person name="Cohen S.P."/>
        </authorList>
    </citation>
    <scope>NUCLEOTIDE SEQUENCE [LARGE SCALE GENOMIC DNA]</scope>
    <source>
        <strain evidence="2 3">GH-19</strain>
    </source>
</reference>
<name>A0ABR1IZ17_9AGAR</name>
<feature type="signal peptide" evidence="1">
    <location>
        <begin position="1"/>
        <end position="21"/>
    </location>
</feature>
<evidence type="ECO:0000256" key="1">
    <source>
        <dbReference type="SAM" id="SignalP"/>
    </source>
</evidence>
<accession>A0ABR1IZ17</accession>
<evidence type="ECO:0000313" key="3">
    <source>
        <dbReference type="Proteomes" id="UP001498398"/>
    </source>
</evidence>
<dbReference type="EMBL" id="JBANRG010000049">
    <property type="protein sequence ID" value="KAK7444837.1"/>
    <property type="molecule type" value="Genomic_DNA"/>
</dbReference>
<comment type="caution">
    <text evidence="2">The sequence shown here is derived from an EMBL/GenBank/DDBJ whole genome shotgun (WGS) entry which is preliminary data.</text>
</comment>